<evidence type="ECO:0000313" key="9">
    <source>
        <dbReference type="EMBL" id="MDR6866224.1"/>
    </source>
</evidence>
<dbReference type="PANTHER" id="PTHR43386:SF25">
    <property type="entry name" value="PEPTIDE ABC TRANSPORTER PERMEASE PROTEIN"/>
    <property type="match status" value="1"/>
</dbReference>
<dbReference type="InterPro" id="IPR050366">
    <property type="entry name" value="BP-dependent_transpt_permease"/>
</dbReference>
<evidence type="ECO:0000313" key="10">
    <source>
        <dbReference type="Proteomes" id="UP001259347"/>
    </source>
</evidence>
<evidence type="ECO:0000256" key="2">
    <source>
        <dbReference type="ARBA" id="ARBA00022448"/>
    </source>
</evidence>
<dbReference type="PANTHER" id="PTHR43386">
    <property type="entry name" value="OLIGOPEPTIDE TRANSPORT SYSTEM PERMEASE PROTEIN APPC"/>
    <property type="match status" value="1"/>
</dbReference>
<keyword evidence="6 7" id="KW-0472">Membrane</keyword>
<dbReference type="RefSeq" id="WP_310017833.1">
    <property type="nucleotide sequence ID" value="NZ_JAVDUM010000003.1"/>
</dbReference>
<dbReference type="InterPro" id="IPR035906">
    <property type="entry name" value="MetI-like_sf"/>
</dbReference>
<evidence type="ECO:0000256" key="1">
    <source>
        <dbReference type="ARBA" id="ARBA00004651"/>
    </source>
</evidence>
<gene>
    <name evidence="9" type="ORF">J2Y69_000816</name>
</gene>
<evidence type="ECO:0000256" key="5">
    <source>
        <dbReference type="ARBA" id="ARBA00022989"/>
    </source>
</evidence>
<feature type="transmembrane region" description="Helical" evidence="7">
    <location>
        <begin position="128"/>
        <end position="154"/>
    </location>
</feature>
<evidence type="ECO:0000256" key="7">
    <source>
        <dbReference type="RuleBase" id="RU363032"/>
    </source>
</evidence>
<name>A0ABU1S9D6_9MICO</name>
<dbReference type="Pfam" id="PF00528">
    <property type="entry name" value="BPD_transp_1"/>
    <property type="match status" value="1"/>
</dbReference>
<reference evidence="9 10" key="1">
    <citation type="submission" date="2023-07" db="EMBL/GenBank/DDBJ databases">
        <title>Sorghum-associated microbial communities from plants grown in Nebraska, USA.</title>
        <authorList>
            <person name="Schachtman D."/>
        </authorList>
    </citation>
    <scope>NUCLEOTIDE SEQUENCE [LARGE SCALE GENOMIC DNA]</scope>
    <source>
        <strain evidence="9 10">2980</strain>
    </source>
</reference>
<comment type="subcellular location">
    <subcellularLocation>
        <location evidence="1 7">Cell membrane</location>
        <topology evidence="1 7">Multi-pass membrane protein</topology>
    </subcellularLocation>
</comment>
<evidence type="ECO:0000256" key="6">
    <source>
        <dbReference type="ARBA" id="ARBA00023136"/>
    </source>
</evidence>
<keyword evidence="3" id="KW-1003">Cell membrane</keyword>
<dbReference type="CDD" id="cd06261">
    <property type="entry name" value="TM_PBP2"/>
    <property type="match status" value="1"/>
</dbReference>
<dbReference type="PROSITE" id="PS50928">
    <property type="entry name" value="ABC_TM1"/>
    <property type="match status" value="1"/>
</dbReference>
<dbReference type="Gene3D" id="1.10.3720.10">
    <property type="entry name" value="MetI-like"/>
    <property type="match status" value="1"/>
</dbReference>
<keyword evidence="4 7" id="KW-0812">Transmembrane</keyword>
<feature type="transmembrane region" description="Helical" evidence="7">
    <location>
        <begin position="20"/>
        <end position="41"/>
    </location>
</feature>
<proteinExistence type="inferred from homology"/>
<dbReference type="InterPro" id="IPR000515">
    <property type="entry name" value="MetI-like"/>
</dbReference>
<comment type="similarity">
    <text evidence="7">Belongs to the binding-protein-dependent transport system permease family.</text>
</comment>
<protein>
    <submittedName>
        <fullName evidence="9">Peptide/nickel transport system permease protein/glutathione transport system permease protein</fullName>
    </submittedName>
</protein>
<keyword evidence="10" id="KW-1185">Reference proteome</keyword>
<dbReference type="Proteomes" id="UP001259347">
    <property type="component" value="Unassembled WGS sequence"/>
</dbReference>
<evidence type="ECO:0000256" key="4">
    <source>
        <dbReference type="ARBA" id="ARBA00022692"/>
    </source>
</evidence>
<feature type="transmembrane region" description="Helical" evidence="7">
    <location>
        <begin position="247"/>
        <end position="270"/>
    </location>
</feature>
<feature type="transmembrane region" description="Helical" evidence="7">
    <location>
        <begin position="85"/>
        <end position="108"/>
    </location>
</feature>
<keyword evidence="2 7" id="KW-0813">Transport</keyword>
<accession>A0ABU1S9D6</accession>
<feature type="transmembrane region" description="Helical" evidence="7">
    <location>
        <begin position="202"/>
        <end position="227"/>
    </location>
</feature>
<evidence type="ECO:0000259" key="8">
    <source>
        <dbReference type="PROSITE" id="PS50928"/>
    </source>
</evidence>
<dbReference type="SUPFAM" id="SSF161098">
    <property type="entry name" value="MetI-like"/>
    <property type="match status" value="1"/>
</dbReference>
<comment type="caution">
    <text evidence="9">The sequence shown here is derived from an EMBL/GenBank/DDBJ whole genome shotgun (WGS) entry which is preliminary data.</text>
</comment>
<evidence type="ECO:0000256" key="3">
    <source>
        <dbReference type="ARBA" id="ARBA00022475"/>
    </source>
</evidence>
<sequence>MTMNTTAVMLARPKRAVPVSLVAGGVILGFVAVIAALAGVLSPASPTTQDLLAALQSPSAAHPFGTDALGRDIFSRVLHGAQYELSVIVPTVLIVVVVGVPIGIVAAYRRGFVDRLVSLVSDSVLSFPAMVLAIVLVAVIGNGYLSIVVTIALTQLPQMVRYARGFTSSVAGADYITASRASGARTTLTLIRHVVPNIAGSVFVVASLFASEVLLIVAALGFLGIGVQPPTPEWGTMLSEGRQDFMASPQVMLFPGLAIAVMILGFNLLGDGLRDLVDKRNA</sequence>
<organism evidence="9 10">
    <name type="scientific">Microbacterium resistens</name>
    <dbReference type="NCBI Taxonomy" id="156977"/>
    <lineage>
        <taxon>Bacteria</taxon>
        <taxon>Bacillati</taxon>
        <taxon>Actinomycetota</taxon>
        <taxon>Actinomycetes</taxon>
        <taxon>Micrococcales</taxon>
        <taxon>Microbacteriaceae</taxon>
        <taxon>Microbacterium</taxon>
    </lineage>
</organism>
<dbReference type="EMBL" id="JAVDUM010000003">
    <property type="protein sequence ID" value="MDR6866224.1"/>
    <property type="molecule type" value="Genomic_DNA"/>
</dbReference>
<keyword evidence="5 7" id="KW-1133">Transmembrane helix</keyword>
<feature type="domain" description="ABC transmembrane type-1" evidence="8">
    <location>
        <begin position="81"/>
        <end position="270"/>
    </location>
</feature>